<dbReference type="InterPro" id="IPR055170">
    <property type="entry name" value="GFO_IDH_MocA-like_dom"/>
</dbReference>
<protein>
    <submittedName>
        <fullName evidence="3">Gfo/Idh/MocA family oxidoreductase</fullName>
    </submittedName>
</protein>
<dbReference type="SUPFAM" id="SSF51735">
    <property type="entry name" value="NAD(P)-binding Rossmann-fold domains"/>
    <property type="match status" value="1"/>
</dbReference>
<dbReference type="RefSeq" id="WP_002920609.1">
    <property type="nucleotide sequence ID" value="NZ_CP012241.1"/>
</dbReference>
<name>A0A3X8M615_CAMJU</name>
<dbReference type="PANTHER" id="PTHR43377:SF1">
    <property type="entry name" value="BILIVERDIN REDUCTASE A"/>
    <property type="match status" value="1"/>
</dbReference>
<feature type="domain" description="Gfo/Idh/MocA-like oxidoreductase N-terminal" evidence="1">
    <location>
        <begin position="1"/>
        <end position="96"/>
    </location>
</feature>
<dbReference type="Gene3D" id="3.40.50.720">
    <property type="entry name" value="NAD(P)-binding Rossmann-like Domain"/>
    <property type="match status" value="1"/>
</dbReference>
<dbReference type="InterPro" id="IPR051450">
    <property type="entry name" value="Gfo/Idh/MocA_Oxidoreductases"/>
</dbReference>
<dbReference type="Pfam" id="PF22725">
    <property type="entry name" value="GFO_IDH_MocA_C3"/>
    <property type="match status" value="1"/>
</dbReference>
<feature type="domain" description="GFO/IDH/MocA-like oxidoreductase" evidence="2">
    <location>
        <begin position="138"/>
        <end position="230"/>
    </location>
</feature>
<reference evidence="3 4" key="1">
    <citation type="submission" date="2018-05" db="EMBL/GenBank/DDBJ databases">
        <authorList>
            <consortium name="NARMS: The National Antimicrobial Resistance Monitoring System"/>
        </authorList>
    </citation>
    <scope>NUCLEOTIDE SEQUENCE [LARGE SCALE GENOMIC DNA]</scope>
    <source>
        <strain evidence="3 4">FSIS1607212</strain>
    </source>
</reference>
<accession>A0A3X8M615</accession>
<evidence type="ECO:0000259" key="1">
    <source>
        <dbReference type="Pfam" id="PF01408"/>
    </source>
</evidence>
<dbReference type="Proteomes" id="UP000335162">
    <property type="component" value="Unassembled WGS sequence"/>
</dbReference>
<dbReference type="EMBL" id="AACNRY010000032">
    <property type="protein sequence ID" value="EAL3736172.1"/>
    <property type="molecule type" value="Genomic_DNA"/>
</dbReference>
<gene>
    <name evidence="3" type="ORF">BFD99_09365</name>
</gene>
<organism evidence="3 4">
    <name type="scientific">Campylobacter jejuni</name>
    <dbReference type="NCBI Taxonomy" id="197"/>
    <lineage>
        <taxon>Bacteria</taxon>
        <taxon>Pseudomonadati</taxon>
        <taxon>Campylobacterota</taxon>
        <taxon>Epsilonproteobacteria</taxon>
        <taxon>Campylobacterales</taxon>
        <taxon>Campylobacteraceae</taxon>
        <taxon>Campylobacter</taxon>
    </lineage>
</organism>
<sequence>MKVLIIGFGSIGKKHFLALKNLNYEVSLLSLSAKKEEFEKTQIYRSLKECHLNEFDLFIIANITTEHFNTLKALNELVKDKIILVEKPLFEKVQNFTSSKNHIYVAYLLRFHPVIVALKKLLKGEKIYFASLVCNSYLPHWRALDYRQNYSAKKELGGGVLLDLSHEIDLAFFLFGNLELIYSQNAKISELDITSDDFAFLALKNSQEAKIHIELDYFSKFNKREITIHTLEKSFKADLINNKIEIYHKDQSQKILNFENDTIKTLQNLHQAIFEKDKELCDLKQALKVLELCDEVRKKNG</sequence>
<evidence type="ECO:0000313" key="4">
    <source>
        <dbReference type="Proteomes" id="UP000335162"/>
    </source>
</evidence>
<comment type="caution">
    <text evidence="3">The sequence shown here is derived from an EMBL/GenBank/DDBJ whole genome shotgun (WGS) entry which is preliminary data.</text>
</comment>
<dbReference type="PANTHER" id="PTHR43377">
    <property type="entry name" value="BILIVERDIN REDUCTASE A"/>
    <property type="match status" value="1"/>
</dbReference>
<evidence type="ECO:0000259" key="2">
    <source>
        <dbReference type="Pfam" id="PF22725"/>
    </source>
</evidence>
<evidence type="ECO:0000313" key="3">
    <source>
        <dbReference type="EMBL" id="EAL3736172.1"/>
    </source>
</evidence>
<dbReference type="InterPro" id="IPR000683">
    <property type="entry name" value="Gfo/Idh/MocA-like_OxRdtase_N"/>
</dbReference>
<dbReference type="InterPro" id="IPR036291">
    <property type="entry name" value="NAD(P)-bd_dom_sf"/>
</dbReference>
<proteinExistence type="predicted"/>
<dbReference type="Gene3D" id="3.30.360.10">
    <property type="entry name" value="Dihydrodipicolinate Reductase, domain 2"/>
    <property type="match status" value="1"/>
</dbReference>
<dbReference type="GO" id="GO:0000166">
    <property type="term" value="F:nucleotide binding"/>
    <property type="evidence" value="ECO:0007669"/>
    <property type="project" value="InterPro"/>
</dbReference>
<dbReference type="Pfam" id="PF01408">
    <property type="entry name" value="GFO_IDH_MocA"/>
    <property type="match status" value="1"/>
</dbReference>
<dbReference type="AlphaFoldDB" id="A0A3X8M615"/>
<dbReference type="SUPFAM" id="SSF55347">
    <property type="entry name" value="Glyceraldehyde-3-phosphate dehydrogenase-like, C-terminal domain"/>
    <property type="match status" value="1"/>
</dbReference>